<evidence type="ECO:0000256" key="1">
    <source>
        <dbReference type="ARBA" id="ARBA00004474"/>
    </source>
</evidence>
<dbReference type="PIRSF" id="PIRSF010376">
    <property type="entry name" value="IspE"/>
    <property type="match status" value="1"/>
</dbReference>
<dbReference type="InterPro" id="IPR020568">
    <property type="entry name" value="Ribosomal_Su5_D2-typ_SF"/>
</dbReference>
<dbReference type="Proteomes" id="UP001165122">
    <property type="component" value="Unassembled WGS sequence"/>
</dbReference>
<keyword evidence="3" id="KW-0547">Nucleotide-binding</keyword>
<comment type="subcellular location">
    <subcellularLocation>
        <location evidence="1">Plastid</location>
    </subcellularLocation>
</comment>
<dbReference type="PANTHER" id="PTHR43527:SF2">
    <property type="entry name" value="4-DIPHOSPHOCYTIDYL-2-C-METHYL-D-ERYTHRITOL KINASE, CHLOROPLASTIC"/>
    <property type="match status" value="1"/>
</dbReference>
<accession>A0A9W7E0B0</accession>
<dbReference type="EMBL" id="BRXW01000527">
    <property type="protein sequence ID" value="GMH63259.1"/>
    <property type="molecule type" value="Genomic_DNA"/>
</dbReference>
<evidence type="ECO:0000256" key="2">
    <source>
        <dbReference type="ARBA" id="ARBA00022679"/>
    </source>
</evidence>
<keyword evidence="8" id="KW-1185">Reference proteome</keyword>
<dbReference type="PANTHER" id="PTHR43527">
    <property type="entry name" value="4-DIPHOSPHOCYTIDYL-2-C-METHYL-D-ERYTHRITOL KINASE, CHLOROPLASTIC"/>
    <property type="match status" value="1"/>
</dbReference>
<dbReference type="InterPro" id="IPR014721">
    <property type="entry name" value="Ribsml_uS5_D2-typ_fold_subgr"/>
</dbReference>
<dbReference type="Gene3D" id="3.30.70.890">
    <property type="entry name" value="GHMP kinase, C-terminal domain"/>
    <property type="match status" value="1"/>
</dbReference>
<proteinExistence type="inferred from homology"/>
<keyword evidence="4" id="KW-0418">Kinase</keyword>
<dbReference type="InterPro" id="IPR036554">
    <property type="entry name" value="GHMP_kinase_C_sf"/>
</dbReference>
<evidence type="ECO:0000259" key="6">
    <source>
        <dbReference type="Pfam" id="PF00288"/>
    </source>
</evidence>
<dbReference type="AlphaFoldDB" id="A0A9W7E0B0"/>
<reference evidence="8" key="1">
    <citation type="journal article" date="2023" name="Commun. Biol.">
        <title>Genome analysis of Parmales, the sister group of diatoms, reveals the evolutionary specialization of diatoms from phago-mixotrophs to photoautotrophs.</title>
        <authorList>
            <person name="Ban H."/>
            <person name="Sato S."/>
            <person name="Yoshikawa S."/>
            <person name="Yamada K."/>
            <person name="Nakamura Y."/>
            <person name="Ichinomiya M."/>
            <person name="Sato N."/>
            <person name="Blanc-Mathieu R."/>
            <person name="Endo H."/>
            <person name="Kuwata A."/>
            <person name="Ogata H."/>
        </authorList>
    </citation>
    <scope>NUCLEOTIDE SEQUENCE [LARGE SCALE GENOMIC DNA]</scope>
    <source>
        <strain evidence="8">NIES 3700</strain>
    </source>
</reference>
<dbReference type="OrthoDB" id="3191556at2759"/>
<dbReference type="InterPro" id="IPR006204">
    <property type="entry name" value="GHMP_kinase_N_dom"/>
</dbReference>
<dbReference type="SUPFAM" id="SSF54211">
    <property type="entry name" value="Ribosomal protein S5 domain 2-like"/>
    <property type="match status" value="1"/>
</dbReference>
<dbReference type="Pfam" id="PF00288">
    <property type="entry name" value="GHMP_kinases_N"/>
    <property type="match status" value="1"/>
</dbReference>
<dbReference type="InterPro" id="IPR004424">
    <property type="entry name" value="IspE"/>
</dbReference>
<organism evidence="7 8">
    <name type="scientific">Triparma laevis f. longispina</name>
    <dbReference type="NCBI Taxonomy" id="1714387"/>
    <lineage>
        <taxon>Eukaryota</taxon>
        <taxon>Sar</taxon>
        <taxon>Stramenopiles</taxon>
        <taxon>Ochrophyta</taxon>
        <taxon>Bolidophyceae</taxon>
        <taxon>Parmales</taxon>
        <taxon>Triparmaceae</taxon>
        <taxon>Triparma</taxon>
    </lineage>
</organism>
<evidence type="ECO:0000313" key="7">
    <source>
        <dbReference type="EMBL" id="GMH63259.1"/>
    </source>
</evidence>
<keyword evidence="5" id="KW-0067">ATP-binding</keyword>
<dbReference type="Gene3D" id="3.30.230.10">
    <property type="match status" value="1"/>
</dbReference>
<dbReference type="HAMAP" id="MF_00061">
    <property type="entry name" value="IspE"/>
    <property type="match status" value="1"/>
</dbReference>
<feature type="domain" description="GHMP kinase N-terminal" evidence="6">
    <location>
        <begin position="78"/>
        <end position="156"/>
    </location>
</feature>
<evidence type="ECO:0000313" key="8">
    <source>
        <dbReference type="Proteomes" id="UP001165122"/>
    </source>
</evidence>
<evidence type="ECO:0000256" key="5">
    <source>
        <dbReference type="ARBA" id="ARBA00022840"/>
    </source>
</evidence>
<dbReference type="GO" id="GO:0005524">
    <property type="term" value="F:ATP binding"/>
    <property type="evidence" value="ECO:0007669"/>
    <property type="project" value="UniProtKB-KW"/>
</dbReference>
<dbReference type="GO" id="GO:0050515">
    <property type="term" value="F:4-(cytidine 5'-diphospho)-2-C-methyl-D-erythritol kinase activity"/>
    <property type="evidence" value="ECO:0007669"/>
    <property type="project" value="InterPro"/>
</dbReference>
<dbReference type="SUPFAM" id="SSF55060">
    <property type="entry name" value="GHMP Kinase, C-terminal domain"/>
    <property type="match status" value="1"/>
</dbReference>
<keyword evidence="2" id="KW-0808">Transferase</keyword>
<sequence length="309" mass="33761">MSSPTLLHSTAPSSLRLFSPSKINLFLRILGKRPDNYHDLSSLFQAISLGDILEIERVDSGDDDFSCNMPGVPTDSSNLVLKAVNLIRSRTNNNNVKFSINLNKKCPAQAGLGGGSANAATALYGVNKLLGKPCTQEELIEMSGELGSDVTFFLSKGTAYCTGRGEIMNEIPALKTSADVKCTIVKINLGLSTPTVFKALDYDQLSSKDPEEILKQFGSKGTEVAEEYFVNDLEAPAFSCLPKLLELKKLLSTCSFSTVMMSGSGTSIFCLGESGDSQVWKEICGREDVMVFETRFINRRSEEEWYDEP</sequence>
<dbReference type="GO" id="GO:0009536">
    <property type="term" value="C:plastid"/>
    <property type="evidence" value="ECO:0007669"/>
    <property type="project" value="UniProtKB-SubCell"/>
</dbReference>
<comment type="caution">
    <text evidence="7">The sequence shown here is derived from an EMBL/GenBank/DDBJ whole genome shotgun (WGS) entry which is preliminary data.</text>
</comment>
<gene>
    <name evidence="7" type="ORF">TrLO_g6114</name>
</gene>
<evidence type="ECO:0000256" key="3">
    <source>
        <dbReference type="ARBA" id="ARBA00022741"/>
    </source>
</evidence>
<dbReference type="NCBIfam" id="TIGR00154">
    <property type="entry name" value="ispE"/>
    <property type="match status" value="1"/>
</dbReference>
<evidence type="ECO:0000256" key="4">
    <source>
        <dbReference type="ARBA" id="ARBA00022777"/>
    </source>
</evidence>
<dbReference type="GO" id="GO:0016114">
    <property type="term" value="P:terpenoid biosynthetic process"/>
    <property type="evidence" value="ECO:0007669"/>
    <property type="project" value="InterPro"/>
</dbReference>
<protein>
    <recommendedName>
        <fullName evidence="6">GHMP kinase N-terminal domain-containing protein</fullName>
    </recommendedName>
</protein>
<name>A0A9W7E0B0_9STRA</name>